<dbReference type="SUPFAM" id="SSF53098">
    <property type="entry name" value="Ribonuclease H-like"/>
    <property type="match status" value="1"/>
</dbReference>
<dbReference type="EMBL" id="SNRW01014658">
    <property type="protein sequence ID" value="KAA6371234.1"/>
    <property type="molecule type" value="Genomic_DNA"/>
</dbReference>
<dbReference type="InterPro" id="IPR008906">
    <property type="entry name" value="HATC_C_dom"/>
</dbReference>
<dbReference type="PANTHER" id="PTHR46880:SF5">
    <property type="entry name" value="DUF4371 DOMAIN-CONTAINING PROTEIN"/>
    <property type="match status" value="1"/>
</dbReference>
<protein>
    <submittedName>
        <fullName evidence="2">Putative transposable element-derived protein 1</fullName>
    </submittedName>
</protein>
<evidence type="ECO:0000313" key="2">
    <source>
        <dbReference type="EMBL" id="KAA6371234.1"/>
    </source>
</evidence>
<dbReference type="Proteomes" id="UP000324800">
    <property type="component" value="Unassembled WGS sequence"/>
</dbReference>
<dbReference type="Pfam" id="PF05699">
    <property type="entry name" value="Dimer_Tnp_hAT"/>
    <property type="match status" value="1"/>
</dbReference>
<gene>
    <name evidence="2" type="ORF">EZS28_033239</name>
</gene>
<organism evidence="2 3">
    <name type="scientific">Streblomastix strix</name>
    <dbReference type="NCBI Taxonomy" id="222440"/>
    <lineage>
        <taxon>Eukaryota</taxon>
        <taxon>Metamonada</taxon>
        <taxon>Preaxostyla</taxon>
        <taxon>Oxymonadida</taxon>
        <taxon>Streblomastigidae</taxon>
        <taxon>Streblomastix</taxon>
    </lineage>
</organism>
<evidence type="ECO:0000313" key="3">
    <source>
        <dbReference type="Proteomes" id="UP000324800"/>
    </source>
</evidence>
<sequence length="497" mass="57875">MAQNYELNLSFLAGMCVDGAASMVGIKTGLVTRIKIDFPEIEPTHSVAHRFNLVSEDSINGEDVIELKYAENTCLTLWHFFPTSPKNAALLAETHIRKQTEQIKLKRLCHTRQLSCFASIRATKLELTSIWKTLQILINNRNATAIGLRNLTTKKKFIFSLYILDHILEQLSETSKDMQKQNFSFDQLEPIILNCTQSLKRIKDNNQIESQIQSNWYLYETEAGVLNDDDKKSITKSQQTYIQLTIDSIKERFKEIDIITSFSIFNPNCAPLTEDKLEGYGEQYLINILNKKWNLFRREVNENKRILKQQIQINEKMDPNDVKQQQSEQKETQNNLLQEKGKFFFDALKQWRLARNNLLKNFKDKSQRFVCQRLCKDEKAFENVPIIRSVAKYALTMPLSNAPPERGFSQLKNVKSNNRNRLLQSSLQSLMNISINGLIETSSEFIQFVFNEWKLTQRRIPQIKLQVQGSGPDNEEEEIEFEDFIYQIENQSDFVND</sequence>
<comment type="caution">
    <text evidence="2">The sequence shown here is derived from an EMBL/GenBank/DDBJ whole genome shotgun (WGS) entry which is preliminary data.</text>
</comment>
<dbReference type="PANTHER" id="PTHR46880">
    <property type="entry name" value="RAS-ASSOCIATING DOMAIN-CONTAINING PROTEIN"/>
    <property type="match status" value="1"/>
</dbReference>
<evidence type="ECO:0000259" key="1">
    <source>
        <dbReference type="Pfam" id="PF05699"/>
    </source>
</evidence>
<dbReference type="OrthoDB" id="6130888at2759"/>
<reference evidence="2 3" key="1">
    <citation type="submission" date="2019-03" db="EMBL/GenBank/DDBJ databases">
        <title>Single cell metagenomics reveals metabolic interactions within the superorganism composed of flagellate Streblomastix strix and complex community of Bacteroidetes bacteria on its surface.</title>
        <authorList>
            <person name="Treitli S.C."/>
            <person name="Kolisko M."/>
            <person name="Husnik F."/>
            <person name="Keeling P."/>
            <person name="Hampl V."/>
        </authorList>
    </citation>
    <scope>NUCLEOTIDE SEQUENCE [LARGE SCALE GENOMIC DNA]</scope>
    <source>
        <strain evidence="2">ST1C</strain>
    </source>
</reference>
<feature type="domain" description="HAT C-terminal dimerisation" evidence="1">
    <location>
        <begin position="383"/>
        <end position="433"/>
    </location>
</feature>
<proteinExistence type="predicted"/>
<name>A0A5J4ULX7_9EUKA</name>
<dbReference type="InterPro" id="IPR012337">
    <property type="entry name" value="RNaseH-like_sf"/>
</dbReference>
<dbReference type="GO" id="GO:0046983">
    <property type="term" value="F:protein dimerization activity"/>
    <property type="evidence" value="ECO:0007669"/>
    <property type="project" value="InterPro"/>
</dbReference>
<accession>A0A5J4ULX7</accession>
<dbReference type="AlphaFoldDB" id="A0A5J4ULX7"/>